<dbReference type="InterPro" id="IPR014710">
    <property type="entry name" value="RmlC-like_jellyroll"/>
</dbReference>
<protein>
    <recommendedName>
        <fullName evidence="6">Cupin type-1 domain-containing protein</fullName>
    </recommendedName>
</protein>
<evidence type="ECO:0000313" key="7">
    <source>
        <dbReference type="EMBL" id="ADE77789.1"/>
    </source>
</evidence>
<dbReference type="InterPro" id="IPR006044">
    <property type="entry name" value="11S_seedstore_pln"/>
</dbReference>
<dbReference type="OMA" id="WWHNAHA"/>
<feature type="domain" description="Cupin type-1" evidence="6">
    <location>
        <begin position="203"/>
        <end position="352"/>
    </location>
</feature>
<dbReference type="EMBL" id="BT124546">
    <property type="protein sequence ID" value="ADE77789.1"/>
    <property type="molecule type" value="mRNA"/>
</dbReference>
<dbReference type="PANTHER" id="PTHR31189">
    <property type="entry name" value="OS03G0336100 PROTEIN-RELATED"/>
    <property type="match status" value="1"/>
</dbReference>
<organism evidence="7">
    <name type="scientific">Picea sitchensis</name>
    <name type="common">Sitka spruce</name>
    <name type="synonym">Pinus sitchensis</name>
    <dbReference type="NCBI Taxonomy" id="3332"/>
    <lineage>
        <taxon>Eukaryota</taxon>
        <taxon>Viridiplantae</taxon>
        <taxon>Streptophyta</taxon>
        <taxon>Embryophyta</taxon>
        <taxon>Tracheophyta</taxon>
        <taxon>Spermatophyta</taxon>
        <taxon>Pinopsida</taxon>
        <taxon>Pinidae</taxon>
        <taxon>Conifers I</taxon>
        <taxon>Pinales</taxon>
        <taxon>Pinaceae</taxon>
        <taxon>Picea</taxon>
    </lineage>
</organism>
<dbReference type="AlphaFoldDB" id="D5AE20"/>
<evidence type="ECO:0000256" key="4">
    <source>
        <dbReference type="ARBA" id="ARBA00023157"/>
    </source>
</evidence>
<dbReference type="InterPro" id="IPR050253">
    <property type="entry name" value="Seed_Storage-Functional"/>
</dbReference>
<dbReference type="CDD" id="cd02242">
    <property type="entry name" value="cupin_11S_legumin_N"/>
    <property type="match status" value="1"/>
</dbReference>
<dbReference type="Gene3D" id="2.60.120.10">
    <property type="entry name" value="Jelly Rolls"/>
    <property type="match status" value="2"/>
</dbReference>
<keyword evidence="4" id="KW-1015">Disulfide bond</keyword>
<comment type="similarity">
    <text evidence="1">Belongs to the 11S seed storage protein (globulins) family.</text>
</comment>
<dbReference type="PRINTS" id="PR00439">
    <property type="entry name" value="11SGLOBULIN"/>
</dbReference>
<feature type="region of interest" description="Disordered" evidence="5">
    <location>
        <begin position="178"/>
        <end position="198"/>
    </location>
</feature>
<dbReference type="GO" id="GO:0045735">
    <property type="term" value="F:nutrient reservoir activity"/>
    <property type="evidence" value="ECO:0007669"/>
    <property type="project" value="UniProtKB-KW"/>
</dbReference>
<sequence length="370" mass="40587">MEAPPKRVLTPTEPKKILSSEGGSYYAWASSDLCMLAEAKVGAAKLLLNYRGLALPKYSDSSKVCYVLQGSGVAGILVPEAESERVVKIRKGDAIAVPMGVISWWFNDNPSEVLEILFLGDTSKAHRSGEFTDFYLMGGSNGLFHGFSKEFVSRAWDLEEDKVEHLLKSQSGTGIVKLKEGKSLPTPESQEEEKDGDKPRLVFNCEEAELDVDVKNGGRVVVLTGDYLPMLEQIGLGADLVKLDPAAMCSPGFSSDSAFQVTYIARGHGRVQVVGIDGVRVLEVEVKAGFLFIVPRFFVVSKIAGNEGLEWFSIITTPKPIFCHLAGRTSVWKALSKEILTASFDVDEEMEQHFRSKRTQDAIFFPPPSN</sequence>
<evidence type="ECO:0000256" key="2">
    <source>
        <dbReference type="ARBA" id="ARBA00022761"/>
    </source>
</evidence>
<dbReference type="Pfam" id="PF00190">
    <property type="entry name" value="Cupin_1"/>
    <property type="match status" value="2"/>
</dbReference>
<dbReference type="InterPro" id="IPR006045">
    <property type="entry name" value="Cupin_1"/>
</dbReference>
<dbReference type="SUPFAM" id="SSF51182">
    <property type="entry name" value="RmlC-like cupins"/>
    <property type="match status" value="1"/>
</dbReference>
<dbReference type="PANTHER" id="PTHR31189:SF62">
    <property type="entry name" value="OS01G0976200 PROTEIN"/>
    <property type="match status" value="1"/>
</dbReference>
<name>D5AE20_PICSI</name>
<reference evidence="7" key="1">
    <citation type="submission" date="2010-04" db="EMBL/GenBank/DDBJ databases">
        <authorList>
            <person name="Reid K.E."/>
            <person name="Liao N."/>
            <person name="Chan S."/>
            <person name="Docking R."/>
            <person name="Taylor G."/>
            <person name="Moore R."/>
            <person name="Mayo M."/>
            <person name="Munro S."/>
            <person name="King J."/>
            <person name="Yanchuk A."/>
            <person name="Holt R."/>
            <person name="Jones S."/>
            <person name="Marra M."/>
            <person name="Ritland C.E."/>
            <person name="Ritland K."/>
            <person name="Bohlmann J."/>
        </authorList>
    </citation>
    <scope>NUCLEOTIDE SEQUENCE</scope>
    <source>
        <tissue evidence="7">Bud</tissue>
    </source>
</reference>
<keyword evidence="2" id="KW-0758">Storage protein</keyword>
<evidence type="ECO:0000259" key="6">
    <source>
        <dbReference type="SMART" id="SM00835"/>
    </source>
</evidence>
<evidence type="ECO:0000256" key="3">
    <source>
        <dbReference type="ARBA" id="ARBA00023129"/>
    </source>
</evidence>
<dbReference type="InterPro" id="IPR011051">
    <property type="entry name" value="RmlC_Cupin_sf"/>
</dbReference>
<accession>D5AE20</accession>
<dbReference type="SMART" id="SM00835">
    <property type="entry name" value="Cupin_1"/>
    <property type="match status" value="2"/>
</dbReference>
<keyword evidence="3" id="KW-0708">Seed storage protein</keyword>
<proteinExistence type="evidence at transcript level"/>
<feature type="domain" description="Cupin type-1" evidence="6">
    <location>
        <begin position="6"/>
        <end position="164"/>
    </location>
</feature>
<evidence type="ECO:0000256" key="1">
    <source>
        <dbReference type="ARBA" id="ARBA00007178"/>
    </source>
</evidence>
<evidence type="ECO:0000256" key="5">
    <source>
        <dbReference type="SAM" id="MobiDB-lite"/>
    </source>
</evidence>
<dbReference type="CDD" id="cd02243">
    <property type="entry name" value="cupin_11S_legumin_C"/>
    <property type="match status" value="1"/>
</dbReference>